<name>A0AAN8DSS5_CHAGU</name>
<gene>
    <name evidence="1" type="ORF">CgunFtcFv8_013108</name>
</gene>
<evidence type="ECO:0000313" key="1">
    <source>
        <dbReference type="EMBL" id="KAK5928007.1"/>
    </source>
</evidence>
<keyword evidence="2" id="KW-1185">Reference proteome</keyword>
<evidence type="ECO:0000313" key="2">
    <source>
        <dbReference type="Proteomes" id="UP001331515"/>
    </source>
</evidence>
<sequence length="96" mass="11024">MPTNTSRDRRRDLIYNESSMWNETGSKRKDKAIQILDEEPGVLLLNLNTSCLQAGWRPVHHATHQTSCHPWHHLTTWCAITAGMFPELVFHICVAT</sequence>
<dbReference type="AlphaFoldDB" id="A0AAN8DSS5"/>
<dbReference type="EMBL" id="JAURVH010001518">
    <property type="protein sequence ID" value="KAK5928007.1"/>
    <property type="molecule type" value="Genomic_DNA"/>
</dbReference>
<proteinExistence type="predicted"/>
<accession>A0AAN8DSS5</accession>
<reference evidence="1 2" key="1">
    <citation type="journal article" date="2023" name="Mol. Biol. Evol.">
        <title>Genomics of Secondarily Temperate Adaptation in the Only Non-Antarctic Icefish.</title>
        <authorList>
            <person name="Rivera-Colon A.G."/>
            <person name="Rayamajhi N."/>
            <person name="Minhas B.F."/>
            <person name="Madrigal G."/>
            <person name="Bilyk K.T."/>
            <person name="Yoon V."/>
            <person name="Hune M."/>
            <person name="Gregory S."/>
            <person name="Cheng C.H.C."/>
            <person name="Catchen J.M."/>
        </authorList>
    </citation>
    <scope>NUCLEOTIDE SEQUENCE [LARGE SCALE GENOMIC DNA]</scope>
    <source>
        <tissue evidence="1">White muscle</tissue>
    </source>
</reference>
<comment type="caution">
    <text evidence="1">The sequence shown here is derived from an EMBL/GenBank/DDBJ whole genome shotgun (WGS) entry which is preliminary data.</text>
</comment>
<organism evidence="1 2">
    <name type="scientific">Champsocephalus gunnari</name>
    <name type="common">Mackerel icefish</name>
    <dbReference type="NCBI Taxonomy" id="52237"/>
    <lineage>
        <taxon>Eukaryota</taxon>
        <taxon>Metazoa</taxon>
        <taxon>Chordata</taxon>
        <taxon>Craniata</taxon>
        <taxon>Vertebrata</taxon>
        <taxon>Euteleostomi</taxon>
        <taxon>Actinopterygii</taxon>
        <taxon>Neopterygii</taxon>
        <taxon>Teleostei</taxon>
        <taxon>Neoteleostei</taxon>
        <taxon>Acanthomorphata</taxon>
        <taxon>Eupercaria</taxon>
        <taxon>Perciformes</taxon>
        <taxon>Notothenioidei</taxon>
        <taxon>Channichthyidae</taxon>
        <taxon>Champsocephalus</taxon>
    </lineage>
</organism>
<protein>
    <submittedName>
        <fullName evidence="1">Uncharacterized protein</fullName>
    </submittedName>
</protein>
<dbReference type="Proteomes" id="UP001331515">
    <property type="component" value="Unassembled WGS sequence"/>
</dbReference>